<organism evidence="1">
    <name type="scientific">viral metagenome</name>
    <dbReference type="NCBI Taxonomy" id="1070528"/>
    <lineage>
        <taxon>unclassified sequences</taxon>
        <taxon>metagenomes</taxon>
        <taxon>organismal metagenomes</taxon>
    </lineage>
</organism>
<dbReference type="EMBL" id="MN740417">
    <property type="protein sequence ID" value="QHU05575.1"/>
    <property type="molecule type" value="Genomic_DNA"/>
</dbReference>
<name>A0A6C0JIC6_9ZZZZ</name>
<evidence type="ECO:0000313" key="1">
    <source>
        <dbReference type="EMBL" id="QHU05575.1"/>
    </source>
</evidence>
<reference evidence="1" key="1">
    <citation type="journal article" date="2020" name="Nature">
        <title>Giant virus diversity and host interactions through global metagenomics.</title>
        <authorList>
            <person name="Schulz F."/>
            <person name="Roux S."/>
            <person name="Paez-Espino D."/>
            <person name="Jungbluth S."/>
            <person name="Walsh D.A."/>
            <person name="Denef V.J."/>
            <person name="McMahon K.D."/>
            <person name="Konstantinidis K.T."/>
            <person name="Eloe-Fadrosh E.A."/>
            <person name="Kyrpides N.C."/>
            <person name="Woyke T."/>
        </authorList>
    </citation>
    <scope>NUCLEOTIDE SEQUENCE</scope>
    <source>
        <strain evidence="1">GVMAG-M-3300027736-24</strain>
    </source>
</reference>
<sequence length="134" mass="16459">MDKVKKHMLIRSLLIHTLPIRTLPHNVLHMIKEYSRPLTKPNWRRSKPIISTYQLYLRCRLNIQSRFKLHCIIINNIYKTDWFYMYIFIKDKGIYRYCYYNNICDSTIVNIDGIKEAVYLYNGNNLFYEYRCVY</sequence>
<protein>
    <submittedName>
        <fullName evidence="1">Uncharacterized protein</fullName>
    </submittedName>
</protein>
<dbReference type="AlphaFoldDB" id="A0A6C0JIC6"/>
<accession>A0A6C0JIC6</accession>
<proteinExistence type="predicted"/>